<evidence type="ECO:0000313" key="8">
    <source>
        <dbReference type="Proteomes" id="UP001499954"/>
    </source>
</evidence>
<feature type="transmembrane region" description="Helical" evidence="5">
    <location>
        <begin position="330"/>
        <end position="354"/>
    </location>
</feature>
<dbReference type="InterPro" id="IPR036259">
    <property type="entry name" value="MFS_trans_sf"/>
</dbReference>
<dbReference type="PROSITE" id="PS50850">
    <property type="entry name" value="MFS"/>
    <property type="match status" value="1"/>
</dbReference>
<comment type="subcellular location">
    <subcellularLocation>
        <location evidence="1">Cell membrane</location>
        <topology evidence="1">Multi-pass membrane protein</topology>
    </subcellularLocation>
</comment>
<evidence type="ECO:0000256" key="4">
    <source>
        <dbReference type="ARBA" id="ARBA00023136"/>
    </source>
</evidence>
<dbReference type="CDD" id="cd17370">
    <property type="entry name" value="MFS_MJ1317_like"/>
    <property type="match status" value="1"/>
</dbReference>
<feature type="transmembrane region" description="Helical" evidence="5">
    <location>
        <begin position="390"/>
        <end position="410"/>
    </location>
</feature>
<feature type="transmembrane region" description="Helical" evidence="5">
    <location>
        <begin position="46"/>
        <end position="66"/>
    </location>
</feature>
<organism evidence="7 8">
    <name type="scientific">Agromyces allii</name>
    <dbReference type="NCBI Taxonomy" id="393607"/>
    <lineage>
        <taxon>Bacteria</taxon>
        <taxon>Bacillati</taxon>
        <taxon>Actinomycetota</taxon>
        <taxon>Actinomycetes</taxon>
        <taxon>Micrococcales</taxon>
        <taxon>Microbacteriaceae</taxon>
        <taxon>Agromyces</taxon>
    </lineage>
</organism>
<dbReference type="InterPro" id="IPR020846">
    <property type="entry name" value="MFS_dom"/>
</dbReference>
<dbReference type="SUPFAM" id="SSF103473">
    <property type="entry name" value="MFS general substrate transporter"/>
    <property type="match status" value="1"/>
</dbReference>
<keyword evidence="8" id="KW-1185">Reference proteome</keyword>
<feature type="transmembrane region" description="Helical" evidence="5">
    <location>
        <begin position="184"/>
        <end position="204"/>
    </location>
</feature>
<feature type="transmembrane region" description="Helical" evidence="5">
    <location>
        <begin position="361"/>
        <end position="384"/>
    </location>
</feature>
<evidence type="ECO:0000256" key="5">
    <source>
        <dbReference type="SAM" id="Phobius"/>
    </source>
</evidence>
<dbReference type="Gene3D" id="1.20.1250.20">
    <property type="entry name" value="MFS general substrate transporter like domains"/>
    <property type="match status" value="1"/>
</dbReference>
<dbReference type="InterPro" id="IPR011701">
    <property type="entry name" value="MFS"/>
</dbReference>
<keyword evidence="3 5" id="KW-1133">Transmembrane helix</keyword>
<dbReference type="PANTHER" id="PTHR23518">
    <property type="entry name" value="C-METHYLTRANSFERASE"/>
    <property type="match status" value="1"/>
</dbReference>
<evidence type="ECO:0000256" key="2">
    <source>
        <dbReference type="ARBA" id="ARBA00022692"/>
    </source>
</evidence>
<feature type="transmembrane region" description="Helical" evidence="5">
    <location>
        <begin position="233"/>
        <end position="255"/>
    </location>
</feature>
<feature type="domain" description="Major facilitator superfamily (MFS) profile" evidence="6">
    <location>
        <begin position="26"/>
        <end position="415"/>
    </location>
</feature>
<gene>
    <name evidence="7" type="ORF">GCM10009717_23080</name>
</gene>
<evidence type="ECO:0000259" key="6">
    <source>
        <dbReference type="PROSITE" id="PS50850"/>
    </source>
</evidence>
<name>A0ABN2QQ30_9MICO</name>
<sequence length="423" mass="42850">MYITLSDRGADDGATTGARTGRVSSTVIALGVVSLLTDISSEATAAVLPLYLTTALGLSIVAYGVIDGLYQGVSSAVRIAAGWAADRGDRPKPVALLGYGLSAIARVGLLFATGFGAITAVVVGDRIGKGIRTAPRDALIAASSDPAELGRSFGVHRMLDTVGAATGPVIAFVVLLLVPDGYRTVFVVSLAFAVLGVVVLGALVPDRRPRAEQATTGTPPSPFRWRLLAAPRLIRLLVAAGLLGLVTIGDGFLYLALHDRLGFAPMWFPLLFVGTNLAYLALAVPIGRLGDRIGGRRVFIGGQIALLCAYVLAALPVAGVGAVAASAGCLLLLGLFYASTDGILAALASAFVPLEARASGIAAAQTVVAATRFAAAAGFGLLWFAVGSSAALVVAASALAVVIPVAAILLRPRASEGGASAWT</sequence>
<feature type="transmembrane region" description="Helical" evidence="5">
    <location>
        <begin position="20"/>
        <end position="39"/>
    </location>
</feature>
<dbReference type="PANTHER" id="PTHR23518:SF2">
    <property type="entry name" value="MAJOR FACILITATOR SUPERFAMILY TRANSPORTER"/>
    <property type="match status" value="1"/>
</dbReference>
<comment type="caution">
    <text evidence="7">The sequence shown here is derived from an EMBL/GenBank/DDBJ whole genome shotgun (WGS) entry which is preliminary data.</text>
</comment>
<reference evidence="7 8" key="1">
    <citation type="journal article" date="2019" name="Int. J. Syst. Evol. Microbiol.">
        <title>The Global Catalogue of Microorganisms (GCM) 10K type strain sequencing project: providing services to taxonomists for standard genome sequencing and annotation.</title>
        <authorList>
            <consortium name="The Broad Institute Genomics Platform"/>
            <consortium name="The Broad Institute Genome Sequencing Center for Infectious Disease"/>
            <person name="Wu L."/>
            <person name="Ma J."/>
        </authorList>
    </citation>
    <scope>NUCLEOTIDE SEQUENCE [LARGE SCALE GENOMIC DNA]</scope>
    <source>
        <strain evidence="7 8">JCM 13584</strain>
    </source>
</reference>
<keyword evidence="2 5" id="KW-0812">Transmembrane</keyword>
<feature type="transmembrane region" description="Helical" evidence="5">
    <location>
        <begin position="298"/>
        <end position="324"/>
    </location>
</feature>
<accession>A0ABN2QQ30</accession>
<dbReference type="Proteomes" id="UP001499954">
    <property type="component" value="Unassembled WGS sequence"/>
</dbReference>
<evidence type="ECO:0000256" key="1">
    <source>
        <dbReference type="ARBA" id="ARBA00004651"/>
    </source>
</evidence>
<evidence type="ECO:0000313" key="7">
    <source>
        <dbReference type="EMBL" id="GAA1956376.1"/>
    </source>
</evidence>
<keyword evidence="4 5" id="KW-0472">Membrane</keyword>
<dbReference type="RefSeq" id="WP_157416710.1">
    <property type="nucleotide sequence ID" value="NZ_BAAAMK010000004.1"/>
</dbReference>
<feature type="transmembrane region" description="Helical" evidence="5">
    <location>
        <begin position="158"/>
        <end position="178"/>
    </location>
</feature>
<protein>
    <submittedName>
        <fullName evidence="7">MFS transporter</fullName>
    </submittedName>
</protein>
<feature type="transmembrane region" description="Helical" evidence="5">
    <location>
        <begin position="267"/>
        <end position="286"/>
    </location>
</feature>
<proteinExistence type="predicted"/>
<dbReference type="Pfam" id="PF07690">
    <property type="entry name" value="MFS_1"/>
    <property type="match status" value="1"/>
</dbReference>
<dbReference type="EMBL" id="BAAAMK010000004">
    <property type="protein sequence ID" value="GAA1956376.1"/>
    <property type="molecule type" value="Genomic_DNA"/>
</dbReference>
<feature type="transmembrane region" description="Helical" evidence="5">
    <location>
        <begin position="96"/>
        <end position="123"/>
    </location>
</feature>
<evidence type="ECO:0000256" key="3">
    <source>
        <dbReference type="ARBA" id="ARBA00022989"/>
    </source>
</evidence>